<organism evidence="1 2">
    <name type="scientific">Baudoinia panamericana (strain UAMH 10762)</name>
    <name type="common">Angels' share fungus</name>
    <name type="synonym">Baudoinia compniacensis (strain UAMH 10762)</name>
    <dbReference type="NCBI Taxonomy" id="717646"/>
    <lineage>
        <taxon>Eukaryota</taxon>
        <taxon>Fungi</taxon>
        <taxon>Dikarya</taxon>
        <taxon>Ascomycota</taxon>
        <taxon>Pezizomycotina</taxon>
        <taxon>Dothideomycetes</taxon>
        <taxon>Dothideomycetidae</taxon>
        <taxon>Mycosphaerellales</taxon>
        <taxon>Teratosphaeriaceae</taxon>
        <taxon>Baudoinia</taxon>
    </lineage>
</organism>
<protein>
    <submittedName>
        <fullName evidence="1">Uncharacterized protein</fullName>
    </submittedName>
</protein>
<evidence type="ECO:0000313" key="1">
    <source>
        <dbReference type="EMBL" id="EMC92522.1"/>
    </source>
</evidence>
<dbReference type="EMBL" id="KB445562">
    <property type="protein sequence ID" value="EMC92522.1"/>
    <property type="molecule type" value="Genomic_DNA"/>
</dbReference>
<dbReference type="HOGENOM" id="CLU_1524865_0_0_1"/>
<reference evidence="1 2" key="1">
    <citation type="journal article" date="2012" name="PLoS Pathog.">
        <title>Diverse lifestyles and strategies of plant pathogenesis encoded in the genomes of eighteen Dothideomycetes fungi.</title>
        <authorList>
            <person name="Ohm R.A."/>
            <person name="Feau N."/>
            <person name="Henrissat B."/>
            <person name="Schoch C.L."/>
            <person name="Horwitz B.A."/>
            <person name="Barry K.W."/>
            <person name="Condon B.J."/>
            <person name="Copeland A.C."/>
            <person name="Dhillon B."/>
            <person name="Glaser F."/>
            <person name="Hesse C.N."/>
            <person name="Kosti I."/>
            <person name="LaButti K."/>
            <person name="Lindquist E.A."/>
            <person name="Lucas S."/>
            <person name="Salamov A.A."/>
            <person name="Bradshaw R.E."/>
            <person name="Ciuffetti L."/>
            <person name="Hamelin R.C."/>
            <person name="Kema G.H.J."/>
            <person name="Lawrence C."/>
            <person name="Scott J.A."/>
            <person name="Spatafora J.W."/>
            <person name="Turgeon B.G."/>
            <person name="de Wit P.J.G.M."/>
            <person name="Zhong S."/>
            <person name="Goodwin S.B."/>
            <person name="Grigoriev I.V."/>
        </authorList>
    </citation>
    <scope>NUCLEOTIDE SEQUENCE [LARGE SCALE GENOMIC DNA]</scope>
    <source>
        <strain evidence="1 2">UAMH 10762</strain>
    </source>
</reference>
<keyword evidence="2" id="KW-1185">Reference proteome</keyword>
<evidence type="ECO:0000313" key="2">
    <source>
        <dbReference type="Proteomes" id="UP000011761"/>
    </source>
</evidence>
<dbReference type="OrthoDB" id="3887326at2759"/>
<dbReference type="Proteomes" id="UP000011761">
    <property type="component" value="Unassembled WGS sequence"/>
</dbReference>
<name>M2LEU9_BAUPA</name>
<dbReference type="AlphaFoldDB" id="M2LEU9"/>
<dbReference type="RefSeq" id="XP_007680814.1">
    <property type="nucleotide sequence ID" value="XM_007682624.1"/>
</dbReference>
<gene>
    <name evidence="1" type="ORF">BAUCODRAFT_126498</name>
</gene>
<sequence length="176" mass="19725">MKPHSAPLPPLTPLASNHIYARIARTLDKRLDRLCKDHGIKKCRHRGLYWVGGKSWLEHPDRDNTLLLVVEMTAKDAKKGKWRLIGAGVREMLAGKELFPNKLHGICVRNYVETKEELPEPLFQDVNVPVIEGVEVDPGAVVDMHATSRALEADRRRLTAVKTSHAGLVAWTPYAA</sequence>
<dbReference type="KEGG" id="bcom:BAUCODRAFT_126498"/>
<dbReference type="GeneID" id="19108056"/>
<proteinExistence type="predicted"/>
<accession>M2LEU9</accession>